<protein>
    <recommendedName>
        <fullName evidence="9">Flavin-containing monooxygenase</fullName>
    </recommendedName>
</protein>
<dbReference type="EMBL" id="JAACJK010000057">
    <property type="protein sequence ID" value="KAF5336925.1"/>
    <property type="molecule type" value="Genomic_DNA"/>
</dbReference>
<evidence type="ECO:0000256" key="4">
    <source>
        <dbReference type="ARBA" id="ARBA00022857"/>
    </source>
</evidence>
<name>A0A8H5FH14_9AGAR</name>
<dbReference type="InterPro" id="IPR050346">
    <property type="entry name" value="FMO-like"/>
</dbReference>
<dbReference type="GO" id="GO:0050661">
    <property type="term" value="F:NADP binding"/>
    <property type="evidence" value="ECO:0007669"/>
    <property type="project" value="InterPro"/>
</dbReference>
<evidence type="ECO:0000256" key="3">
    <source>
        <dbReference type="ARBA" id="ARBA00022827"/>
    </source>
</evidence>
<dbReference type="AlphaFoldDB" id="A0A8H5FH14"/>
<dbReference type="Gene3D" id="3.50.50.60">
    <property type="entry name" value="FAD/NAD(P)-binding domain"/>
    <property type="match status" value="2"/>
</dbReference>
<keyword evidence="5" id="KW-0560">Oxidoreductase</keyword>
<evidence type="ECO:0000256" key="5">
    <source>
        <dbReference type="ARBA" id="ARBA00023002"/>
    </source>
</evidence>
<dbReference type="GO" id="GO:0004499">
    <property type="term" value="F:N,N-dimethylaniline monooxygenase activity"/>
    <property type="evidence" value="ECO:0007669"/>
    <property type="project" value="InterPro"/>
</dbReference>
<dbReference type="InterPro" id="IPR036188">
    <property type="entry name" value="FAD/NAD-bd_sf"/>
</dbReference>
<dbReference type="PANTHER" id="PTHR23023">
    <property type="entry name" value="DIMETHYLANILINE MONOOXYGENASE"/>
    <property type="match status" value="1"/>
</dbReference>
<dbReference type="InterPro" id="IPR000960">
    <property type="entry name" value="Flavin_mOase"/>
</dbReference>
<evidence type="ECO:0000256" key="2">
    <source>
        <dbReference type="ARBA" id="ARBA00022630"/>
    </source>
</evidence>
<comment type="caution">
    <text evidence="7">The sequence shown here is derived from an EMBL/GenBank/DDBJ whole genome shotgun (WGS) entry which is preliminary data.</text>
</comment>
<keyword evidence="6" id="KW-0732">Signal</keyword>
<evidence type="ECO:0000256" key="6">
    <source>
        <dbReference type="SAM" id="SignalP"/>
    </source>
</evidence>
<evidence type="ECO:0000313" key="8">
    <source>
        <dbReference type="Proteomes" id="UP000541558"/>
    </source>
</evidence>
<evidence type="ECO:0008006" key="9">
    <source>
        <dbReference type="Google" id="ProtNLM"/>
    </source>
</evidence>
<keyword evidence="3" id="KW-0274">FAD</keyword>
<keyword evidence="2" id="KW-0285">Flavoprotein</keyword>
<reference evidence="7 8" key="1">
    <citation type="journal article" date="2020" name="ISME J.">
        <title>Uncovering the hidden diversity of litter-decomposition mechanisms in mushroom-forming fungi.</title>
        <authorList>
            <person name="Floudas D."/>
            <person name="Bentzer J."/>
            <person name="Ahren D."/>
            <person name="Johansson T."/>
            <person name="Persson P."/>
            <person name="Tunlid A."/>
        </authorList>
    </citation>
    <scope>NUCLEOTIDE SEQUENCE [LARGE SCALE GENOMIC DNA]</scope>
    <source>
        <strain evidence="7 8">CBS 175.51</strain>
    </source>
</reference>
<dbReference type="GO" id="GO:0050660">
    <property type="term" value="F:flavin adenine dinucleotide binding"/>
    <property type="evidence" value="ECO:0007669"/>
    <property type="project" value="InterPro"/>
</dbReference>
<dbReference type="Proteomes" id="UP000541558">
    <property type="component" value="Unassembled WGS sequence"/>
</dbReference>
<sequence>MVNLFKAAWLLASSLHIPGLTFDHEISSEPQVSKTIAVIGAGSAGIAALKALMDLPSSIAQNWNITLYEQRGDVAGVWLPDPRPVSPPSIPYTPLYPLLRTNTPVPFMTYPGFPFPPGTPLYPSHEHLKAYHSSYASHNNLTPHIKFHHTVIKTEWVGDSEKGFWDITLLDDRNRTLRAGAEHLIVASGNNHLPRIPTWKGQEEWVEAGAGQRELFHSIYYREADHYTNRTLLVIGVGASGQDAAVQTVKLTRKTYVSVRHEVDLPTGSDDVVVQGEVSHFTREGVHFVDGTVLTDVDSVLLATGYEQRKPFLEAGGVLTYDPSAHSNASSSSRGGALVTNTNYIFPLHQHILSLSPQYPVNALSFIGLPTRIANCPSDYAQSLFAVQAIAKPWILPSRAKLLEELADREEDTRRAGLDPYVIGHAMLPDRATSNDYQDDIVDFLKQKVRAAIPDDGHKYVEEWRRNVFNYDYLKRGWKHLEALGVADDWVRDVKTERQWTDLMYRVNAWQESWEKENNIPFIDDTFASY</sequence>
<feature type="signal peptide" evidence="6">
    <location>
        <begin position="1"/>
        <end position="19"/>
    </location>
</feature>
<organism evidence="7 8">
    <name type="scientific">Ephemerocybe angulata</name>
    <dbReference type="NCBI Taxonomy" id="980116"/>
    <lineage>
        <taxon>Eukaryota</taxon>
        <taxon>Fungi</taxon>
        <taxon>Dikarya</taxon>
        <taxon>Basidiomycota</taxon>
        <taxon>Agaricomycotina</taxon>
        <taxon>Agaricomycetes</taxon>
        <taxon>Agaricomycetidae</taxon>
        <taxon>Agaricales</taxon>
        <taxon>Agaricineae</taxon>
        <taxon>Psathyrellaceae</taxon>
        <taxon>Ephemerocybe</taxon>
    </lineage>
</organism>
<dbReference type="Pfam" id="PF00743">
    <property type="entry name" value="FMO-like"/>
    <property type="match status" value="1"/>
</dbReference>
<dbReference type="OrthoDB" id="66881at2759"/>
<evidence type="ECO:0000256" key="1">
    <source>
        <dbReference type="ARBA" id="ARBA00009183"/>
    </source>
</evidence>
<evidence type="ECO:0000313" key="7">
    <source>
        <dbReference type="EMBL" id="KAF5336925.1"/>
    </source>
</evidence>
<keyword evidence="8" id="KW-1185">Reference proteome</keyword>
<proteinExistence type="inferred from homology"/>
<comment type="similarity">
    <text evidence="1">Belongs to the FMO family.</text>
</comment>
<dbReference type="InterPro" id="IPR020946">
    <property type="entry name" value="Flavin_mOase-like"/>
</dbReference>
<keyword evidence="4" id="KW-0521">NADP</keyword>
<dbReference type="SUPFAM" id="SSF51905">
    <property type="entry name" value="FAD/NAD(P)-binding domain"/>
    <property type="match status" value="1"/>
</dbReference>
<accession>A0A8H5FH14</accession>
<gene>
    <name evidence="7" type="ORF">D9611_003127</name>
</gene>
<dbReference type="PRINTS" id="PR00370">
    <property type="entry name" value="FMOXYGENASE"/>
</dbReference>
<feature type="chain" id="PRO_5034394161" description="Flavin-containing monooxygenase" evidence="6">
    <location>
        <begin position="20"/>
        <end position="530"/>
    </location>
</feature>